<dbReference type="AlphaFoldDB" id="A0A8K9XU47"/>
<accession>A0A8K9XU47</accession>
<feature type="region of interest" description="Disordered" evidence="1">
    <location>
        <begin position="1"/>
        <end position="20"/>
    </location>
</feature>
<sequence>GEDKQESEEKNFPSLEPRWTGPHTILLVNDMISCDMHGGAQRNPVICTEESTEI</sequence>
<feature type="compositionally biased region" description="Basic and acidic residues" evidence="1">
    <location>
        <begin position="1"/>
        <end position="11"/>
    </location>
</feature>
<dbReference type="GeneTree" id="ENSGT00990000211485"/>
<protein>
    <submittedName>
        <fullName evidence="2">Uncharacterized protein</fullName>
    </submittedName>
</protein>
<keyword evidence="3" id="KW-1185">Reference proteome</keyword>
<evidence type="ECO:0000313" key="2">
    <source>
        <dbReference type="Ensembl" id="ENSOMYP00000138726.1"/>
    </source>
</evidence>
<organism evidence="2 3">
    <name type="scientific">Oncorhynchus mykiss</name>
    <name type="common">Rainbow trout</name>
    <name type="synonym">Salmo gairdneri</name>
    <dbReference type="NCBI Taxonomy" id="8022"/>
    <lineage>
        <taxon>Eukaryota</taxon>
        <taxon>Metazoa</taxon>
        <taxon>Chordata</taxon>
        <taxon>Craniata</taxon>
        <taxon>Vertebrata</taxon>
        <taxon>Euteleostomi</taxon>
        <taxon>Actinopterygii</taxon>
        <taxon>Neopterygii</taxon>
        <taxon>Teleostei</taxon>
        <taxon>Protacanthopterygii</taxon>
        <taxon>Salmoniformes</taxon>
        <taxon>Salmonidae</taxon>
        <taxon>Salmoninae</taxon>
        <taxon>Oncorhynchus</taxon>
    </lineage>
</organism>
<reference evidence="2" key="3">
    <citation type="submission" date="2025-09" db="UniProtKB">
        <authorList>
            <consortium name="Ensembl"/>
        </authorList>
    </citation>
    <scope>IDENTIFICATION</scope>
</reference>
<dbReference type="Proteomes" id="UP000694395">
    <property type="component" value="Chromosome 7"/>
</dbReference>
<name>A0A8K9XU47_ONCMY</name>
<reference evidence="2" key="1">
    <citation type="submission" date="2020-07" db="EMBL/GenBank/DDBJ databases">
        <title>A long reads based de novo assembly of the rainbow trout Arlee double haploid line genome.</title>
        <authorList>
            <person name="Gao G."/>
            <person name="Palti Y."/>
        </authorList>
    </citation>
    <scope>NUCLEOTIDE SEQUENCE [LARGE SCALE GENOMIC DNA]</scope>
</reference>
<dbReference type="Ensembl" id="ENSOMYT00000157981.1">
    <property type="protein sequence ID" value="ENSOMYP00000138726.1"/>
    <property type="gene ID" value="ENSOMYG00000072681.1"/>
</dbReference>
<evidence type="ECO:0000313" key="3">
    <source>
        <dbReference type="Proteomes" id="UP000694395"/>
    </source>
</evidence>
<reference evidence="2" key="2">
    <citation type="submission" date="2025-08" db="UniProtKB">
        <authorList>
            <consortium name="Ensembl"/>
        </authorList>
    </citation>
    <scope>IDENTIFICATION</scope>
</reference>
<evidence type="ECO:0000256" key="1">
    <source>
        <dbReference type="SAM" id="MobiDB-lite"/>
    </source>
</evidence>
<proteinExistence type="predicted"/>